<protein>
    <submittedName>
        <fullName evidence="2">Uncharacterized protein</fullName>
    </submittedName>
</protein>
<dbReference type="EMBL" id="BGPR01136992">
    <property type="protein sequence ID" value="GBN59086.1"/>
    <property type="molecule type" value="Genomic_DNA"/>
</dbReference>
<feature type="region of interest" description="Disordered" evidence="1">
    <location>
        <begin position="83"/>
        <end position="135"/>
    </location>
</feature>
<dbReference type="Proteomes" id="UP000499080">
    <property type="component" value="Unassembled WGS sequence"/>
</dbReference>
<gene>
    <name evidence="2" type="ORF">AVEN_195211_1</name>
</gene>
<organism evidence="2 3">
    <name type="scientific">Araneus ventricosus</name>
    <name type="common">Orbweaver spider</name>
    <name type="synonym">Epeira ventricosa</name>
    <dbReference type="NCBI Taxonomy" id="182803"/>
    <lineage>
        <taxon>Eukaryota</taxon>
        <taxon>Metazoa</taxon>
        <taxon>Ecdysozoa</taxon>
        <taxon>Arthropoda</taxon>
        <taxon>Chelicerata</taxon>
        <taxon>Arachnida</taxon>
        <taxon>Araneae</taxon>
        <taxon>Araneomorphae</taxon>
        <taxon>Entelegynae</taxon>
        <taxon>Araneoidea</taxon>
        <taxon>Araneidae</taxon>
        <taxon>Araneus</taxon>
    </lineage>
</organism>
<feature type="compositionally biased region" description="Polar residues" evidence="1">
    <location>
        <begin position="93"/>
        <end position="102"/>
    </location>
</feature>
<evidence type="ECO:0000313" key="2">
    <source>
        <dbReference type="EMBL" id="GBN59086.1"/>
    </source>
</evidence>
<accession>A0A4Y2Q9W6</accession>
<dbReference type="AlphaFoldDB" id="A0A4Y2Q9W6"/>
<comment type="caution">
    <text evidence="2">The sequence shown here is derived from an EMBL/GenBank/DDBJ whole genome shotgun (WGS) entry which is preliminary data.</text>
</comment>
<evidence type="ECO:0000313" key="3">
    <source>
        <dbReference type="Proteomes" id="UP000499080"/>
    </source>
</evidence>
<name>A0A4Y2Q9W6_ARAVE</name>
<evidence type="ECO:0000256" key="1">
    <source>
        <dbReference type="SAM" id="MobiDB-lite"/>
    </source>
</evidence>
<keyword evidence="3" id="KW-1185">Reference proteome</keyword>
<feature type="compositionally biased region" description="Polar residues" evidence="1">
    <location>
        <begin position="120"/>
        <end position="135"/>
    </location>
</feature>
<sequence length="162" mass="17638">MPMRRRDWIGIHRTSTSTNLGRCEDCQPRAVGTGAIVDQTKVHKYEPANSRYCRSVCRGNGATCRKFHRQPVHSPEHRAAGFAKSRAVGEPATVNSADNSPTVEPRDDLMSATCRGNGATGRNSTDNSPQVRTSSDLRFSKPCAVGTARLVGIPPTTVHKYC</sequence>
<reference evidence="2 3" key="1">
    <citation type="journal article" date="2019" name="Sci. Rep.">
        <title>Orb-weaving spider Araneus ventricosus genome elucidates the spidroin gene catalogue.</title>
        <authorList>
            <person name="Kono N."/>
            <person name="Nakamura H."/>
            <person name="Ohtoshi R."/>
            <person name="Moran D.A.P."/>
            <person name="Shinohara A."/>
            <person name="Yoshida Y."/>
            <person name="Fujiwara M."/>
            <person name="Mori M."/>
            <person name="Tomita M."/>
            <person name="Arakawa K."/>
        </authorList>
    </citation>
    <scope>NUCLEOTIDE SEQUENCE [LARGE SCALE GENOMIC DNA]</scope>
</reference>
<proteinExistence type="predicted"/>